<name>L2GMR1_VITCO</name>
<dbReference type="VEuPathDB" id="MicrosporidiaDB:VICG_00826"/>
<dbReference type="PANTHER" id="PTHR19376:SF11">
    <property type="entry name" value="DNA-DIRECTED RNA POLYMERASE I SUBUNIT RPA1"/>
    <property type="match status" value="1"/>
</dbReference>
<dbReference type="HOGENOM" id="CLU_1983293_0_0_1"/>
<keyword evidence="5" id="KW-0548">Nucleotidyltransferase</keyword>
<dbReference type="GO" id="GO:0003677">
    <property type="term" value="F:DNA binding"/>
    <property type="evidence" value="ECO:0007669"/>
    <property type="project" value="InterPro"/>
</dbReference>
<evidence type="ECO:0000256" key="6">
    <source>
        <dbReference type="ARBA" id="ARBA00023163"/>
    </source>
</evidence>
<dbReference type="GeneID" id="19881540"/>
<feature type="domain" description="RNA polymerase Rpb1" evidence="7">
    <location>
        <begin position="1"/>
        <end position="51"/>
    </location>
</feature>
<dbReference type="STRING" id="993615.L2GMR1"/>
<dbReference type="RefSeq" id="XP_007604275.1">
    <property type="nucleotide sequence ID" value="XM_007604213.1"/>
</dbReference>
<dbReference type="Pfam" id="PF04998">
    <property type="entry name" value="RNA_pol_Rpb1_5"/>
    <property type="match status" value="1"/>
</dbReference>
<evidence type="ECO:0000256" key="4">
    <source>
        <dbReference type="ARBA" id="ARBA00022679"/>
    </source>
</evidence>
<accession>L2GMR1</accession>
<keyword evidence="3" id="KW-0240">DNA-directed RNA polymerase</keyword>
<evidence type="ECO:0000256" key="2">
    <source>
        <dbReference type="ARBA" id="ARBA00012418"/>
    </source>
</evidence>
<dbReference type="InterPro" id="IPR045867">
    <property type="entry name" value="DNA-dir_RpoC_beta_prime"/>
</dbReference>
<dbReference type="GO" id="GO:0006351">
    <property type="term" value="P:DNA-templated transcription"/>
    <property type="evidence" value="ECO:0007669"/>
    <property type="project" value="InterPro"/>
</dbReference>
<protein>
    <recommendedName>
        <fullName evidence="2">DNA-directed RNA polymerase</fullName>
        <ecNumber evidence="2">2.7.7.6</ecNumber>
    </recommendedName>
</protein>
<evidence type="ECO:0000256" key="3">
    <source>
        <dbReference type="ARBA" id="ARBA00022478"/>
    </source>
</evidence>
<evidence type="ECO:0000313" key="8">
    <source>
        <dbReference type="EMBL" id="ELA42183.1"/>
    </source>
</evidence>
<dbReference type="SUPFAM" id="SSF64484">
    <property type="entry name" value="beta and beta-prime subunits of DNA dependent RNA-polymerase"/>
    <property type="match status" value="1"/>
</dbReference>
<keyword evidence="4" id="KW-0808">Transferase</keyword>
<proteinExistence type="inferred from homology"/>
<comment type="similarity">
    <text evidence="1">Belongs to the RNA polymerase beta' chain family.</text>
</comment>
<gene>
    <name evidence="8" type="ORF">VICG_00826</name>
</gene>
<evidence type="ECO:0000259" key="7">
    <source>
        <dbReference type="Pfam" id="PF04998"/>
    </source>
</evidence>
<dbReference type="GO" id="GO:0005736">
    <property type="term" value="C:RNA polymerase I complex"/>
    <property type="evidence" value="ECO:0007669"/>
    <property type="project" value="TreeGrafter"/>
</dbReference>
<reference evidence="9" key="1">
    <citation type="submission" date="2011-05" db="EMBL/GenBank/DDBJ databases">
        <title>The genome sequence of Vittaforma corneae strain ATCC 50505.</title>
        <authorList>
            <consortium name="The Broad Institute Genome Sequencing Platform"/>
            <person name="Cuomo C."/>
            <person name="Didier E."/>
            <person name="Bowers L."/>
            <person name="Young S.K."/>
            <person name="Zeng Q."/>
            <person name="Gargeya S."/>
            <person name="Fitzgerald M."/>
            <person name="Haas B."/>
            <person name="Abouelleil A."/>
            <person name="Alvarado L."/>
            <person name="Arachchi H.M."/>
            <person name="Berlin A."/>
            <person name="Chapman S.B."/>
            <person name="Gearin G."/>
            <person name="Goldberg J."/>
            <person name="Griggs A."/>
            <person name="Gujja S."/>
            <person name="Hansen M."/>
            <person name="Heiman D."/>
            <person name="Howarth C."/>
            <person name="Larimer J."/>
            <person name="Lui A."/>
            <person name="MacDonald P.J.P."/>
            <person name="McCowen C."/>
            <person name="Montmayeur A."/>
            <person name="Murphy C."/>
            <person name="Neiman D."/>
            <person name="Pearson M."/>
            <person name="Priest M."/>
            <person name="Roberts A."/>
            <person name="Saif S."/>
            <person name="Shea T."/>
            <person name="Sisk P."/>
            <person name="Stolte C."/>
            <person name="Sykes S."/>
            <person name="Wortman J."/>
            <person name="Nusbaum C."/>
            <person name="Birren B."/>
        </authorList>
    </citation>
    <scope>NUCLEOTIDE SEQUENCE [LARGE SCALE GENOMIC DNA]</scope>
    <source>
        <strain evidence="9">ATCC 50505</strain>
    </source>
</reference>
<dbReference type="PANTHER" id="PTHR19376">
    <property type="entry name" value="DNA-DIRECTED RNA POLYMERASE"/>
    <property type="match status" value="1"/>
</dbReference>
<evidence type="ECO:0000313" key="9">
    <source>
        <dbReference type="Proteomes" id="UP000011082"/>
    </source>
</evidence>
<dbReference type="OrthoDB" id="270392at2759"/>
<evidence type="ECO:0000256" key="1">
    <source>
        <dbReference type="ARBA" id="ARBA00006460"/>
    </source>
</evidence>
<keyword evidence="6" id="KW-0804">Transcription</keyword>
<dbReference type="Proteomes" id="UP000011082">
    <property type="component" value="Unassembled WGS sequence"/>
</dbReference>
<dbReference type="AlphaFoldDB" id="L2GMR1"/>
<organism evidence="8 9">
    <name type="scientific">Vittaforma corneae (strain ATCC 50505)</name>
    <name type="common">Microsporidian parasite</name>
    <name type="synonym">Nosema corneum</name>
    <dbReference type="NCBI Taxonomy" id="993615"/>
    <lineage>
        <taxon>Eukaryota</taxon>
        <taxon>Fungi</taxon>
        <taxon>Fungi incertae sedis</taxon>
        <taxon>Microsporidia</taxon>
        <taxon>Nosematidae</taxon>
        <taxon>Vittaforma</taxon>
    </lineage>
</organism>
<keyword evidence="9" id="KW-1185">Reference proteome</keyword>
<dbReference type="InterPro" id="IPR007081">
    <property type="entry name" value="RNA_pol_Rpb1_5"/>
</dbReference>
<dbReference type="GO" id="GO:0003899">
    <property type="term" value="F:DNA-directed RNA polymerase activity"/>
    <property type="evidence" value="ECO:0007669"/>
    <property type="project" value="UniProtKB-EC"/>
</dbReference>
<sequence>MTLNTFHLAGVGGKNVTLGIPRLREILMIASKNIKTPMISVPLIDPDDSGLLINLFRKVTLEDCIEKVMVDEAIVQKDQEYKKHVKITFDIRDSVEAVIKAIDVGFLKLLGKGVEKKIIAYWYYRV</sequence>
<dbReference type="InParanoid" id="L2GMR1"/>
<dbReference type="EMBL" id="JH370134">
    <property type="protein sequence ID" value="ELA42183.1"/>
    <property type="molecule type" value="Genomic_DNA"/>
</dbReference>
<dbReference type="EC" id="2.7.7.6" evidence="2"/>
<evidence type="ECO:0000256" key="5">
    <source>
        <dbReference type="ARBA" id="ARBA00022695"/>
    </source>
</evidence>